<dbReference type="AlphaFoldDB" id="A0A2U9SEQ9"/>
<evidence type="ECO:0000313" key="4">
    <source>
        <dbReference type="Proteomes" id="UP000249605"/>
    </source>
</evidence>
<dbReference type="InterPro" id="IPR052943">
    <property type="entry name" value="TMTC_O-mannosyl-trnsfr"/>
</dbReference>
<feature type="region of interest" description="Disordered" evidence="2">
    <location>
        <begin position="1"/>
        <end position="25"/>
    </location>
</feature>
<evidence type="ECO:0000256" key="2">
    <source>
        <dbReference type="SAM" id="MobiDB-lite"/>
    </source>
</evidence>
<accession>A0A2U9SEQ9</accession>
<dbReference type="InterPro" id="IPR011990">
    <property type="entry name" value="TPR-like_helical_dom_sf"/>
</dbReference>
<dbReference type="Pfam" id="PF13432">
    <property type="entry name" value="TPR_16"/>
    <property type="match status" value="2"/>
</dbReference>
<dbReference type="OrthoDB" id="6193797at2"/>
<dbReference type="Gene3D" id="1.25.40.10">
    <property type="entry name" value="Tetratricopeptide repeat domain"/>
    <property type="match status" value="3"/>
</dbReference>
<dbReference type="PANTHER" id="PTHR44809:SF1">
    <property type="entry name" value="PROTEIN O-MANNOSYL-TRANSFERASE TMTC1"/>
    <property type="match status" value="1"/>
</dbReference>
<keyword evidence="4" id="KW-1185">Reference proteome</keyword>
<keyword evidence="1" id="KW-0802">TPR repeat</keyword>
<evidence type="ECO:0000256" key="1">
    <source>
        <dbReference type="PROSITE-ProRule" id="PRU00339"/>
    </source>
</evidence>
<dbReference type="Proteomes" id="UP000249605">
    <property type="component" value="Plasmid unnamed5"/>
</dbReference>
<name>A0A2U9SEQ9_9PROT</name>
<organism evidence="3 4">
    <name type="scientific">Azospirillum ramasamyi</name>
    <dbReference type="NCBI Taxonomy" id="682998"/>
    <lineage>
        <taxon>Bacteria</taxon>
        <taxon>Pseudomonadati</taxon>
        <taxon>Pseudomonadota</taxon>
        <taxon>Alphaproteobacteria</taxon>
        <taxon>Rhodospirillales</taxon>
        <taxon>Azospirillaceae</taxon>
        <taxon>Azospirillum</taxon>
    </lineage>
</organism>
<protein>
    <submittedName>
        <fullName evidence="3">Uncharacterized protein</fullName>
    </submittedName>
</protein>
<dbReference type="InterPro" id="IPR019734">
    <property type="entry name" value="TPR_rpt"/>
</dbReference>
<dbReference type="PANTHER" id="PTHR44809">
    <property type="match status" value="1"/>
</dbReference>
<gene>
    <name evidence="3" type="ORF">DM194_26645</name>
</gene>
<dbReference type="EMBL" id="CP029835">
    <property type="protein sequence ID" value="AWU97874.1"/>
    <property type="molecule type" value="Genomic_DNA"/>
</dbReference>
<feature type="repeat" description="TPR" evidence="1">
    <location>
        <begin position="177"/>
        <end position="210"/>
    </location>
</feature>
<feature type="compositionally biased region" description="Low complexity" evidence="2">
    <location>
        <begin position="1"/>
        <end position="20"/>
    </location>
</feature>
<dbReference type="PROSITE" id="PS50005">
    <property type="entry name" value="TPR"/>
    <property type="match status" value="3"/>
</dbReference>
<reference evidence="3 4" key="1">
    <citation type="submission" date="2018-06" db="EMBL/GenBank/DDBJ databases">
        <title>Complete genome sequencing of Azospirillum sp. M2T2B2.</title>
        <authorList>
            <person name="Heo J."/>
            <person name="Kim S.-J."/>
            <person name="Kwon S.-W."/>
            <person name="Anandham R."/>
        </authorList>
    </citation>
    <scope>NUCLEOTIDE SEQUENCE [LARGE SCALE GENOMIC DNA]</scope>
    <source>
        <strain evidence="3 4">M2T2B2</strain>
        <plasmid evidence="3 4">unnamed5</plasmid>
    </source>
</reference>
<proteinExistence type="predicted"/>
<dbReference type="Gene3D" id="3.40.50.2000">
    <property type="entry name" value="Glycogen Phosphorylase B"/>
    <property type="match status" value="1"/>
</dbReference>
<feature type="repeat" description="TPR" evidence="1">
    <location>
        <begin position="109"/>
        <end position="142"/>
    </location>
</feature>
<dbReference type="SMART" id="SM00028">
    <property type="entry name" value="TPR"/>
    <property type="match status" value="5"/>
</dbReference>
<dbReference type="SUPFAM" id="SSF53756">
    <property type="entry name" value="UDP-Glycosyltransferase/glycogen phosphorylase"/>
    <property type="match status" value="1"/>
</dbReference>
<geneLocation type="plasmid" evidence="3 4">
    <name>unnamed5</name>
</geneLocation>
<keyword evidence="3" id="KW-0614">Plasmid</keyword>
<feature type="repeat" description="TPR" evidence="1">
    <location>
        <begin position="143"/>
        <end position="176"/>
    </location>
</feature>
<dbReference type="KEGG" id="azm:DM194_26645"/>
<evidence type="ECO:0000313" key="3">
    <source>
        <dbReference type="EMBL" id="AWU97874.1"/>
    </source>
</evidence>
<dbReference type="SUPFAM" id="SSF48452">
    <property type="entry name" value="TPR-like"/>
    <property type="match status" value="1"/>
</dbReference>
<sequence length="562" mass="62054">MRTCGSPGSTRSPGRPSAGSRWHRAPDPERAALYCRRPGSWGKKPRFRAAGPSAWWGLVGAEALGVAISEFSPAFIEAFNRGAALFQAGRFDEAAEAFRRLAEEHPGVANLHGNLGLCLHAAGRPAEAMEPLRQALRLRPAYPDALNALGGILLDQHNYEHALIAFRELARLKPDHPGALLTLGNLFMFTGDAERARTAYRFALTVEPDVAVNYNNLGAVSLSLGFPPEAALHYRRALAIDVGKPEYRKNLGTCLLMAGDYPNGTVAYEGRLEQGVWRKRNMPGVLWQGQPLEGRTLLVHFEQGLGDSFQYIRYAGVLKRMGARVLYECQPALKRVLSTAPDLDGLFAFGEPLPAYDYYISLMSLMHRLGTTPDNVPGGVPYIRAEAEPAARWAERLERLEGGRRPRLRVGINWHGNETGKSIPLECFEAMGRLPGVRLYSLQKVSGLAHLERLRDRVAVTELGADFDAGPDAFLDTAAVMANLDLVITCDTSVCHLAGAMGRPTWVVLKWFADWRWMRDRLDSPWYPTMRLFRQATSNDWPEVMARVTAEVAALSATEGGR</sequence>